<evidence type="ECO:0000259" key="3">
    <source>
        <dbReference type="PROSITE" id="PS50901"/>
    </source>
</evidence>
<evidence type="ECO:0000313" key="5">
    <source>
        <dbReference type="Proteomes" id="UP000051450"/>
    </source>
</evidence>
<keyword evidence="2" id="KW-0812">Transmembrane</keyword>
<gene>
    <name evidence="4" type="ORF">FC66_GL001464</name>
</gene>
<keyword evidence="2" id="KW-1133">Transmembrane helix</keyword>
<keyword evidence="2" id="KW-0472">Membrane</keyword>
<feature type="transmembrane region" description="Helical" evidence="2">
    <location>
        <begin position="62"/>
        <end position="81"/>
    </location>
</feature>
<evidence type="ECO:0000256" key="2">
    <source>
        <dbReference type="SAM" id="Phobius"/>
    </source>
</evidence>
<dbReference type="SUPFAM" id="SSF52540">
    <property type="entry name" value="P-loop containing nucleoside triphosphate hydrolases"/>
    <property type="match status" value="1"/>
</dbReference>
<keyword evidence="5" id="KW-1185">Reference proteome</keyword>
<dbReference type="SMART" id="SM00382">
    <property type="entry name" value="AAA"/>
    <property type="match status" value="1"/>
</dbReference>
<proteinExistence type="predicted"/>
<dbReference type="EMBL" id="AZDI01000009">
    <property type="protein sequence ID" value="KRK45349.1"/>
    <property type="molecule type" value="Genomic_DNA"/>
</dbReference>
<name>A0A0R1HFZ6_9LACO</name>
<sequence length="465" mass="51863">MSRILLFLQNKNVLEKVYIVSLKKFYKRNKMFHMAITPARILIIGVVLLAILAGLYSALGNYLFVIMSVFVLVTLVLRHIVQSPRIYEGTLRNFIYTNKLFEVDDNVLVSEIQMGYVEHDDGSLSIIVERNGDQYQERASNIGSQLASAIGIDLQNVDEQLRYVEYIFADTIPIEQLTFSTLNPLTKNFFSQPLEQIRLTNTQNFSLKQSSMLGLYGRTGSGKTVALQWYLYNAISKFSGTDKESLLTIVDGKGADLFELGNIVKEELPGNVSVGQTPTDLAKLSREFVEAMTQRFTLIGENPALNADGYDLGLTPSFLFVDELSSIRDSCGNSKEGKALWAEILQNLGLVAKKGRQASCHLILSTQDPSVSSIPSELRSQVTTVLYMSNPGNDRLRMAFSMCELEDVPTLSGKKGEALFYAEGRGQSEPEITVVPFVDVKTKQEFRDVINNIKPDQTISSDILI</sequence>
<feature type="binding site" evidence="1">
    <location>
        <begin position="217"/>
        <end position="224"/>
    </location>
    <ligand>
        <name>ATP</name>
        <dbReference type="ChEBI" id="CHEBI:30616"/>
    </ligand>
</feature>
<keyword evidence="1" id="KW-0547">Nucleotide-binding</keyword>
<feature type="transmembrane region" description="Helical" evidence="2">
    <location>
        <begin position="32"/>
        <end position="56"/>
    </location>
</feature>
<comment type="caution">
    <text evidence="4">The sequence shown here is derived from an EMBL/GenBank/DDBJ whole genome shotgun (WGS) entry which is preliminary data.</text>
</comment>
<keyword evidence="1" id="KW-0067">ATP-binding</keyword>
<dbReference type="Proteomes" id="UP000051450">
    <property type="component" value="Unassembled WGS sequence"/>
</dbReference>
<dbReference type="InterPro" id="IPR003593">
    <property type="entry name" value="AAA+_ATPase"/>
</dbReference>
<evidence type="ECO:0000313" key="4">
    <source>
        <dbReference type="EMBL" id="KRK45349.1"/>
    </source>
</evidence>
<dbReference type="PROSITE" id="PS50901">
    <property type="entry name" value="FTSK"/>
    <property type="match status" value="1"/>
</dbReference>
<protein>
    <recommendedName>
        <fullName evidence="3">FtsK domain-containing protein</fullName>
    </recommendedName>
</protein>
<dbReference type="AlphaFoldDB" id="A0A0R1HFZ6"/>
<evidence type="ECO:0000256" key="1">
    <source>
        <dbReference type="PROSITE-ProRule" id="PRU00289"/>
    </source>
</evidence>
<organism evidence="4 5">
    <name type="scientific">Dellaglioa algida DSM 15638</name>
    <dbReference type="NCBI Taxonomy" id="1423719"/>
    <lineage>
        <taxon>Bacteria</taxon>
        <taxon>Bacillati</taxon>
        <taxon>Bacillota</taxon>
        <taxon>Bacilli</taxon>
        <taxon>Lactobacillales</taxon>
        <taxon>Lactobacillaceae</taxon>
        <taxon>Dellaglioa</taxon>
    </lineage>
</organism>
<reference evidence="4 5" key="1">
    <citation type="journal article" date="2015" name="Genome Announc.">
        <title>Expanding the biotechnology potential of lactobacilli through comparative genomics of 213 strains and associated genera.</title>
        <authorList>
            <person name="Sun Z."/>
            <person name="Harris H.M."/>
            <person name="McCann A."/>
            <person name="Guo C."/>
            <person name="Argimon S."/>
            <person name="Zhang W."/>
            <person name="Yang X."/>
            <person name="Jeffery I.B."/>
            <person name="Cooney J.C."/>
            <person name="Kagawa T.F."/>
            <person name="Liu W."/>
            <person name="Song Y."/>
            <person name="Salvetti E."/>
            <person name="Wrobel A."/>
            <person name="Rasinkangas P."/>
            <person name="Parkhill J."/>
            <person name="Rea M.C."/>
            <person name="O'Sullivan O."/>
            <person name="Ritari J."/>
            <person name="Douillard F.P."/>
            <person name="Paul Ross R."/>
            <person name="Yang R."/>
            <person name="Briner A.E."/>
            <person name="Felis G.E."/>
            <person name="de Vos W.M."/>
            <person name="Barrangou R."/>
            <person name="Klaenhammer T.R."/>
            <person name="Caufield P.W."/>
            <person name="Cui Y."/>
            <person name="Zhang H."/>
            <person name="O'Toole P.W."/>
        </authorList>
    </citation>
    <scope>NUCLEOTIDE SEQUENCE [LARGE SCALE GENOMIC DNA]</scope>
    <source>
        <strain evidence="4 5">DSM 15638</strain>
    </source>
</reference>
<feature type="domain" description="FtsK" evidence="3">
    <location>
        <begin position="194"/>
        <end position="397"/>
    </location>
</feature>
<dbReference type="InterPro" id="IPR027417">
    <property type="entry name" value="P-loop_NTPase"/>
</dbReference>
<dbReference type="RefSeq" id="WP_057974518.1">
    <property type="nucleotide sequence ID" value="NZ_AZDI01000009.1"/>
</dbReference>
<dbReference type="GO" id="GO:0005524">
    <property type="term" value="F:ATP binding"/>
    <property type="evidence" value="ECO:0007669"/>
    <property type="project" value="UniProtKB-UniRule"/>
</dbReference>
<dbReference type="PATRIC" id="fig|1423719.4.peg.1490"/>
<dbReference type="STRING" id="1423719.FC66_GL001464"/>
<dbReference type="Gene3D" id="3.40.50.300">
    <property type="entry name" value="P-loop containing nucleotide triphosphate hydrolases"/>
    <property type="match status" value="1"/>
</dbReference>
<dbReference type="InterPro" id="IPR002543">
    <property type="entry name" value="FtsK_dom"/>
</dbReference>
<accession>A0A0R1HFZ6</accession>
<dbReference type="GO" id="GO:0003677">
    <property type="term" value="F:DNA binding"/>
    <property type="evidence" value="ECO:0007669"/>
    <property type="project" value="InterPro"/>
</dbReference>